<name>N2A3M2_9FIRM</name>
<dbReference type="STRING" id="1235802.C823_03861"/>
<dbReference type="HOGENOM" id="CLU_3168223_0_0_9"/>
<sequence length="47" mass="5356">MFVKVLFLILFFAVMIGVGPYSRKHASRVDQKIALPIAPTDHSKKKR</sequence>
<keyword evidence="2" id="KW-1185">Reference proteome</keyword>
<dbReference type="EMBL" id="AQFT01000117">
    <property type="protein sequence ID" value="EMZ22816.1"/>
    <property type="molecule type" value="Genomic_DNA"/>
</dbReference>
<reference evidence="1 2" key="1">
    <citation type="journal article" date="2014" name="Genome Announc.">
        <title>Draft genome sequences of the altered schaedler flora, a defined bacterial community from gnotobiotic mice.</title>
        <authorList>
            <person name="Wannemuehler M.J."/>
            <person name="Overstreet A.M."/>
            <person name="Ward D.V."/>
            <person name="Phillips G.J."/>
        </authorList>
    </citation>
    <scope>NUCLEOTIDE SEQUENCE [LARGE SCALE GENOMIC DNA]</scope>
    <source>
        <strain evidence="1 2">ASF492</strain>
    </source>
</reference>
<evidence type="ECO:0000313" key="2">
    <source>
        <dbReference type="Proteomes" id="UP000012589"/>
    </source>
</evidence>
<protein>
    <submittedName>
        <fullName evidence="1">Uncharacterized protein</fullName>
    </submittedName>
</protein>
<accession>N2A3M2</accession>
<proteinExistence type="predicted"/>
<dbReference type="Proteomes" id="UP000012589">
    <property type="component" value="Unassembled WGS sequence"/>
</dbReference>
<evidence type="ECO:0000313" key="1">
    <source>
        <dbReference type="EMBL" id="EMZ22816.1"/>
    </source>
</evidence>
<organism evidence="1 2">
    <name type="scientific">Eubacterium plexicaudatum ASF492</name>
    <dbReference type="NCBI Taxonomy" id="1235802"/>
    <lineage>
        <taxon>Bacteria</taxon>
        <taxon>Bacillati</taxon>
        <taxon>Bacillota</taxon>
        <taxon>Clostridia</taxon>
        <taxon>Eubacteriales</taxon>
        <taxon>Eubacteriaceae</taxon>
        <taxon>Eubacterium</taxon>
    </lineage>
</organism>
<gene>
    <name evidence="1" type="ORF">C823_03861</name>
</gene>
<comment type="caution">
    <text evidence="1">The sequence shown here is derived from an EMBL/GenBank/DDBJ whole genome shotgun (WGS) entry which is preliminary data.</text>
</comment>
<dbReference type="PATRIC" id="fig|1235802.3.peg.4082"/>
<dbReference type="AlphaFoldDB" id="N2A3M2"/>
<dbReference type="OrthoDB" id="9810181at2"/>